<keyword evidence="4 9" id="KW-1133">Transmembrane helix</keyword>
<dbReference type="STRING" id="2711.A0A067EV23"/>
<evidence type="ECO:0000256" key="6">
    <source>
        <dbReference type="ARBA" id="ARBA00023136"/>
    </source>
</evidence>
<dbReference type="SUPFAM" id="SSF48403">
    <property type="entry name" value="Ankyrin repeat"/>
    <property type="match status" value="1"/>
</dbReference>
<gene>
    <name evidence="11" type="ORF">CISIN_1g042799mg</name>
</gene>
<dbReference type="eggNOG" id="KOG0504">
    <property type="taxonomic scope" value="Eukaryota"/>
</dbReference>
<evidence type="ECO:0000313" key="11">
    <source>
        <dbReference type="EMBL" id="KDO57720.1"/>
    </source>
</evidence>
<keyword evidence="5 7" id="KW-0040">ANK repeat</keyword>
<dbReference type="PANTHER" id="PTHR24186:SF56">
    <property type="entry name" value="PGG DOMAIN-CONTAINING PROTEIN"/>
    <property type="match status" value="1"/>
</dbReference>
<dbReference type="EMBL" id="KK784959">
    <property type="protein sequence ID" value="KDO57720.1"/>
    <property type="molecule type" value="Genomic_DNA"/>
</dbReference>
<organism evidence="11 12">
    <name type="scientific">Citrus sinensis</name>
    <name type="common">Sweet orange</name>
    <name type="synonym">Citrus aurantium var. sinensis</name>
    <dbReference type="NCBI Taxonomy" id="2711"/>
    <lineage>
        <taxon>Eukaryota</taxon>
        <taxon>Viridiplantae</taxon>
        <taxon>Streptophyta</taxon>
        <taxon>Embryophyta</taxon>
        <taxon>Tracheophyta</taxon>
        <taxon>Spermatophyta</taxon>
        <taxon>Magnoliopsida</taxon>
        <taxon>eudicotyledons</taxon>
        <taxon>Gunneridae</taxon>
        <taxon>Pentapetalae</taxon>
        <taxon>rosids</taxon>
        <taxon>malvids</taxon>
        <taxon>Sapindales</taxon>
        <taxon>Rutaceae</taxon>
        <taxon>Aurantioideae</taxon>
        <taxon>Citrus</taxon>
    </lineage>
</organism>
<evidence type="ECO:0000313" key="12">
    <source>
        <dbReference type="Proteomes" id="UP000027120"/>
    </source>
</evidence>
<dbReference type="Pfam" id="PF13962">
    <property type="entry name" value="PGG"/>
    <property type="match status" value="1"/>
</dbReference>
<name>A0A067EV23_CITSI</name>
<evidence type="ECO:0000256" key="9">
    <source>
        <dbReference type="SAM" id="Phobius"/>
    </source>
</evidence>
<dbReference type="PROSITE" id="PS50088">
    <property type="entry name" value="ANK_REPEAT"/>
    <property type="match status" value="1"/>
</dbReference>
<evidence type="ECO:0000256" key="2">
    <source>
        <dbReference type="ARBA" id="ARBA00022692"/>
    </source>
</evidence>
<dbReference type="PROSITE" id="PS50297">
    <property type="entry name" value="ANK_REP_REGION"/>
    <property type="match status" value="1"/>
</dbReference>
<keyword evidence="6 9" id="KW-0472">Membrane</keyword>
<feature type="region of interest" description="Disordered" evidence="8">
    <location>
        <begin position="254"/>
        <end position="278"/>
    </location>
</feature>
<sequence>MDRKLFEATQAGNVQSLHQLLGENPLILHTSALTSAGNPLHVASAYGHIDFVKEIINLRPDMAQEVNQDGFSPMHMASSIGHTEVVRELLKVDRKLCQLQGPEAKTPLHCAAIKGRSHAVAEMLSACPECVEDVTIQHYTALHLAIKSSQYGVIAIIVDWIREMKKEHIFNMRDEQGNTKIQSYDLSSNYKEQLKTWIHWQVIELLLGHQANASQGLEVNAINHSGLTAIDLLLIFPSEAGDREIEEILRSAGATGMGDDNQTSTGNPPASSAETNPLQTKNDVTEYFKFKKGRDSPGETRSSLLVVAALVATTTFQFGVNPPGGAWQDNSIPTSKTHIAGESIWGSTNTIAFRLYMFFNSLGFKLSLQMINILTTKFPLQFELQLCFLAMNFTYDTAVISIAPDGVKLFVILTISILPVAIGLAAYGFRLQRKRRRSERTATVEPQNQ</sequence>
<evidence type="ECO:0000256" key="8">
    <source>
        <dbReference type="SAM" id="MobiDB-lite"/>
    </source>
</evidence>
<keyword evidence="3" id="KW-0677">Repeat</keyword>
<dbReference type="PaxDb" id="2711-XP_006478531.1"/>
<reference evidence="11 12" key="1">
    <citation type="submission" date="2014-04" db="EMBL/GenBank/DDBJ databases">
        <authorList>
            <consortium name="International Citrus Genome Consortium"/>
            <person name="Gmitter F."/>
            <person name="Chen C."/>
            <person name="Farmerie W."/>
            <person name="Harkins T."/>
            <person name="Desany B."/>
            <person name="Mohiuddin M."/>
            <person name="Kodira C."/>
            <person name="Borodovsky M."/>
            <person name="Lomsadze A."/>
            <person name="Burns P."/>
            <person name="Jenkins J."/>
            <person name="Prochnik S."/>
            <person name="Shu S."/>
            <person name="Chapman J."/>
            <person name="Pitluck S."/>
            <person name="Schmutz J."/>
            <person name="Rokhsar D."/>
        </authorList>
    </citation>
    <scope>NUCLEOTIDE SEQUENCE</scope>
</reference>
<dbReference type="InterPro" id="IPR026961">
    <property type="entry name" value="PGG_dom"/>
</dbReference>
<evidence type="ECO:0000256" key="3">
    <source>
        <dbReference type="ARBA" id="ARBA00022737"/>
    </source>
</evidence>
<feature type="transmembrane region" description="Helical" evidence="9">
    <location>
        <begin position="409"/>
        <end position="429"/>
    </location>
</feature>
<proteinExistence type="predicted"/>
<evidence type="ECO:0000256" key="7">
    <source>
        <dbReference type="PROSITE-ProRule" id="PRU00023"/>
    </source>
</evidence>
<dbReference type="Pfam" id="PF12796">
    <property type="entry name" value="Ank_2"/>
    <property type="match status" value="2"/>
</dbReference>
<dbReference type="PANTHER" id="PTHR24186">
    <property type="entry name" value="PROTEIN PHOSPHATASE 1 REGULATORY SUBUNIT"/>
    <property type="match status" value="1"/>
</dbReference>
<dbReference type="InterPro" id="IPR002110">
    <property type="entry name" value="Ankyrin_rpt"/>
</dbReference>
<evidence type="ECO:0000256" key="1">
    <source>
        <dbReference type="ARBA" id="ARBA00004141"/>
    </source>
</evidence>
<dbReference type="AlphaFoldDB" id="A0A067EV23"/>
<keyword evidence="2 9" id="KW-0812">Transmembrane</keyword>
<dbReference type="GO" id="GO:0016020">
    <property type="term" value="C:membrane"/>
    <property type="evidence" value="ECO:0007669"/>
    <property type="project" value="UniProtKB-SubCell"/>
</dbReference>
<comment type="subcellular location">
    <subcellularLocation>
        <location evidence="1">Membrane</location>
        <topology evidence="1">Multi-pass membrane protein</topology>
    </subcellularLocation>
</comment>
<dbReference type="InterPro" id="IPR036770">
    <property type="entry name" value="Ankyrin_rpt-contain_sf"/>
</dbReference>
<dbReference type="SMART" id="SM00248">
    <property type="entry name" value="ANK"/>
    <property type="match status" value="4"/>
</dbReference>
<accession>A0A067EV23</accession>
<dbReference type="Proteomes" id="UP000027120">
    <property type="component" value="Unassembled WGS sequence"/>
</dbReference>
<evidence type="ECO:0000259" key="10">
    <source>
        <dbReference type="Pfam" id="PF13962"/>
    </source>
</evidence>
<feature type="repeat" description="ANK" evidence="7">
    <location>
        <begin position="69"/>
        <end position="91"/>
    </location>
</feature>
<dbReference type="Gene3D" id="1.25.40.20">
    <property type="entry name" value="Ankyrin repeat-containing domain"/>
    <property type="match status" value="1"/>
</dbReference>
<evidence type="ECO:0000256" key="4">
    <source>
        <dbReference type="ARBA" id="ARBA00022989"/>
    </source>
</evidence>
<feature type="domain" description="PGG" evidence="10">
    <location>
        <begin position="299"/>
        <end position="392"/>
    </location>
</feature>
<evidence type="ECO:0000256" key="5">
    <source>
        <dbReference type="ARBA" id="ARBA00023043"/>
    </source>
</evidence>
<feature type="compositionally biased region" description="Polar residues" evidence="8">
    <location>
        <begin position="260"/>
        <end position="278"/>
    </location>
</feature>
<keyword evidence="12" id="KW-1185">Reference proteome</keyword>
<protein>
    <recommendedName>
        <fullName evidence="10">PGG domain-containing protein</fullName>
    </recommendedName>
</protein>